<feature type="region of interest" description="Disordered" evidence="1">
    <location>
        <begin position="493"/>
        <end position="533"/>
    </location>
</feature>
<dbReference type="InterPro" id="IPR010352">
    <property type="entry name" value="DUF945"/>
</dbReference>
<dbReference type="OrthoDB" id="5444681at2"/>
<keyword evidence="3" id="KW-1185">Reference proteome</keyword>
<proteinExistence type="predicted"/>
<protein>
    <recommendedName>
        <fullName evidence="4">GTP-binding protein</fullName>
    </recommendedName>
</protein>
<dbReference type="RefSeq" id="WP_094850978.1">
    <property type="nucleotide sequence ID" value="NZ_NEVM01000001.1"/>
</dbReference>
<evidence type="ECO:0008006" key="4">
    <source>
        <dbReference type="Google" id="ProtNLM"/>
    </source>
</evidence>
<dbReference type="EMBL" id="NEVM01000001">
    <property type="protein sequence ID" value="OZI36871.1"/>
    <property type="molecule type" value="Genomic_DNA"/>
</dbReference>
<feature type="compositionally biased region" description="Acidic residues" evidence="1">
    <location>
        <begin position="498"/>
        <end position="511"/>
    </location>
</feature>
<name>A0A261SIK5_9BORD</name>
<evidence type="ECO:0000313" key="3">
    <source>
        <dbReference type="Proteomes" id="UP000216020"/>
    </source>
</evidence>
<sequence>MKKSLGVVVGVIVVAGVAWVGASWYTGKRVEAEVRQRVDEGNAKLQAFLPNAKMKIAVSSLERHLFSTDIQYSLTIEGVTVEKDKPVQDVAFLLHDHVEHGPFPLARLKRGALAPVMATSDFELVDNDTVKSWFELTKGVAPFSGHATLHYNRDVDGNLVLQPVDFQRPDADLKFSGMDLQVAVTAADKAAKVSGKMDSVSLDIKDAEAPGKIQVTGMTLNSDMHQGQAGLQVGTNQLAIKQISVVHATDPAILLNNYTQNAELTESGSGFSARAVYDVGMINLGGQDIAGLRLGFGGRNMATDAVKTLVELYGNVISRAMKQNPEQDPQQAFDLPAEDRQKAIAAGKALLAGNPTFFIDPILVHNAKGESRFNLTLDLGDPGPTDQPVDEMVTKLLHKLDAKLTVSAPMVTSILAQQMQQQAGLDAAAAEKQAEATTQALTQMAVATGYLSKDGDNVVGTLHYADKVVDLNGKKMPLEEFAMMVASMAMGMHSQEGMDGDDSDEGDEPEEATPGAAVPVVPPPAARGGSRGK</sequence>
<organism evidence="2 3">
    <name type="scientific">Bordetella genomosp. 10</name>
    <dbReference type="NCBI Taxonomy" id="1416804"/>
    <lineage>
        <taxon>Bacteria</taxon>
        <taxon>Pseudomonadati</taxon>
        <taxon>Pseudomonadota</taxon>
        <taxon>Betaproteobacteria</taxon>
        <taxon>Burkholderiales</taxon>
        <taxon>Alcaligenaceae</taxon>
        <taxon>Bordetella</taxon>
    </lineage>
</organism>
<dbReference type="AlphaFoldDB" id="A0A261SIK5"/>
<reference evidence="3" key="1">
    <citation type="submission" date="2017-05" db="EMBL/GenBank/DDBJ databases">
        <title>Complete and WGS of Bordetella genogroups.</title>
        <authorList>
            <person name="Spilker T."/>
            <person name="Lipuma J."/>
        </authorList>
    </citation>
    <scope>NUCLEOTIDE SEQUENCE [LARGE SCALE GENOMIC DNA]</scope>
    <source>
        <strain evidence="3">AU16122</strain>
    </source>
</reference>
<evidence type="ECO:0000313" key="2">
    <source>
        <dbReference type="EMBL" id="OZI36871.1"/>
    </source>
</evidence>
<accession>A0A261SIK5</accession>
<gene>
    <name evidence="2" type="ORF">CAL29_00010</name>
</gene>
<evidence type="ECO:0000256" key="1">
    <source>
        <dbReference type="SAM" id="MobiDB-lite"/>
    </source>
</evidence>
<dbReference type="Pfam" id="PF06097">
    <property type="entry name" value="DUF945"/>
    <property type="match status" value="1"/>
</dbReference>
<comment type="caution">
    <text evidence="2">The sequence shown here is derived from an EMBL/GenBank/DDBJ whole genome shotgun (WGS) entry which is preliminary data.</text>
</comment>
<dbReference type="Proteomes" id="UP000216020">
    <property type="component" value="Unassembled WGS sequence"/>
</dbReference>